<name>A0A914DUY5_9BILA</name>
<dbReference type="PANTHER" id="PTHR46895">
    <property type="entry name" value="PROTEIN CBG20548-RELATED"/>
    <property type="match status" value="1"/>
</dbReference>
<keyword evidence="3 5" id="KW-1133">Transmembrane helix</keyword>
<organism evidence="7 8">
    <name type="scientific">Acrobeloides nanus</name>
    <dbReference type="NCBI Taxonomy" id="290746"/>
    <lineage>
        <taxon>Eukaryota</taxon>
        <taxon>Metazoa</taxon>
        <taxon>Ecdysozoa</taxon>
        <taxon>Nematoda</taxon>
        <taxon>Chromadorea</taxon>
        <taxon>Rhabditida</taxon>
        <taxon>Tylenchina</taxon>
        <taxon>Cephalobomorpha</taxon>
        <taxon>Cephaloboidea</taxon>
        <taxon>Cephalobidae</taxon>
        <taxon>Acrobeloides</taxon>
    </lineage>
</organism>
<dbReference type="PANTHER" id="PTHR46895:SF3">
    <property type="entry name" value="G-PROTEIN COUPLED RECEPTOR F59B2.13-RELATED"/>
    <property type="match status" value="1"/>
</dbReference>
<dbReference type="PROSITE" id="PS50262">
    <property type="entry name" value="G_PROTEIN_RECEP_F1_2"/>
    <property type="match status" value="1"/>
</dbReference>
<dbReference type="Proteomes" id="UP000887540">
    <property type="component" value="Unplaced"/>
</dbReference>
<feature type="transmembrane region" description="Helical" evidence="5">
    <location>
        <begin position="87"/>
        <end position="105"/>
    </location>
</feature>
<keyword evidence="4 5" id="KW-0472">Membrane</keyword>
<dbReference type="AlphaFoldDB" id="A0A914DUY5"/>
<dbReference type="InterPro" id="IPR017452">
    <property type="entry name" value="GPCR_Rhodpsn_7TM"/>
</dbReference>
<dbReference type="PRINTS" id="PR00237">
    <property type="entry name" value="GPCRRHODOPSN"/>
</dbReference>
<protein>
    <submittedName>
        <fullName evidence="8">G-protein coupled receptors family 1 profile domain-containing protein</fullName>
    </submittedName>
</protein>
<dbReference type="GO" id="GO:0016020">
    <property type="term" value="C:membrane"/>
    <property type="evidence" value="ECO:0007669"/>
    <property type="project" value="UniProtKB-SubCell"/>
</dbReference>
<feature type="transmembrane region" description="Helical" evidence="5">
    <location>
        <begin position="12"/>
        <end position="33"/>
    </location>
</feature>
<feature type="transmembrane region" description="Helical" evidence="5">
    <location>
        <begin position="295"/>
        <end position="314"/>
    </location>
</feature>
<accession>A0A914DUY5</accession>
<sequence>MFSVNEVEQILIGYMVPFLILFGFTGNLLNLSILLSKGNITRSNILLASLAVCDIVFLLSMIPFSMAHYRVFYLNYAFRYLYVRLNFHLMAILNWVSATAIWLVLTICLERLMGIRYPLSVRKDRVFQTPVIILGIVTMTGLLSFYNHVAFDCMTREFCNGEQPHAWCIHINADEQYAKQNRTNPNPQWLISYVQWSPHVYAFFGVFLPTVVVLVSNALLIYTLRQRQKFLSISTNQPEMKSNQAAAQLRMEQKVTITVCAIVTCFTITQTPSGFVTLAVGYITGPRSGVIPQAIANFMVVVGKSLNFVLFCLSSTNFRQRLFMLTKARLSHRKKTRRLSIETEATTLTSAICNSCTNSMDFERKKKRSRTVSLSNTPVTTQRYIPLSNMRGTSVMVETNDSSGTFL</sequence>
<dbReference type="GO" id="GO:0008528">
    <property type="term" value="F:G protein-coupled peptide receptor activity"/>
    <property type="evidence" value="ECO:0007669"/>
    <property type="project" value="InterPro"/>
</dbReference>
<dbReference type="CDD" id="cd14978">
    <property type="entry name" value="7tmA_FMRFamide_R-like"/>
    <property type="match status" value="1"/>
</dbReference>
<evidence type="ECO:0000313" key="8">
    <source>
        <dbReference type="WBParaSite" id="ACRNAN_scaffold3906.g11131.t1"/>
    </source>
</evidence>
<evidence type="ECO:0000256" key="2">
    <source>
        <dbReference type="ARBA" id="ARBA00022692"/>
    </source>
</evidence>
<keyword evidence="7" id="KW-1185">Reference proteome</keyword>
<proteinExistence type="predicted"/>
<evidence type="ECO:0000256" key="1">
    <source>
        <dbReference type="ARBA" id="ARBA00004370"/>
    </source>
</evidence>
<feature type="transmembrane region" description="Helical" evidence="5">
    <location>
        <begin position="126"/>
        <end position="146"/>
    </location>
</feature>
<dbReference type="InterPro" id="IPR019427">
    <property type="entry name" value="7TM_GPCR_serpentine_rcpt_Srw"/>
</dbReference>
<dbReference type="WBParaSite" id="ACRNAN_scaffold3906.g11131.t1">
    <property type="protein sequence ID" value="ACRNAN_scaffold3906.g11131.t1"/>
    <property type="gene ID" value="ACRNAN_scaffold3906.g11131"/>
</dbReference>
<reference evidence="8" key="1">
    <citation type="submission" date="2022-11" db="UniProtKB">
        <authorList>
            <consortium name="WormBaseParasite"/>
        </authorList>
    </citation>
    <scope>IDENTIFICATION</scope>
</reference>
<feature type="transmembrane region" description="Helical" evidence="5">
    <location>
        <begin position="200"/>
        <end position="224"/>
    </location>
</feature>
<feature type="domain" description="G-protein coupled receptors family 1 profile" evidence="6">
    <location>
        <begin position="26"/>
        <end position="311"/>
    </location>
</feature>
<comment type="subcellular location">
    <subcellularLocation>
        <location evidence="1">Membrane</location>
    </subcellularLocation>
</comment>
<feature type="transmembrane region" description="Helical" evidence="5">
    <location>
        <begin position="257"/>
        <end position="283"/>
    </location>
</feature>
<keyword evidence="2 5" id="KW-0812">Transmembrane</keyword>
<evidence type="ECO:0000256" key="5">
    <source>
        <dbReference type="SAM" id="Phobius"/>
    </source>
</evidence>
<dbReference type="InterPro" id="IPR000276">
    <property type="entry name" value="GPCR_Rhodpsn"/>
</dbReference>
<evidence type="ECO:0000256" key="4">
    <source>
        <dbReference type="ARBA" id="ARBA00023136"/>
    </source>
</evidence>
<dbReference type="Gene3D" id="1.20.1070.10">
    <property type="entry name" value="Rhodopsin 7-helix transmembrane proteins"/>
    <property type="match status" value="1"/>
</dbReference>
<feature type="transmembrane region" description="Helical" evidence="5">
    <location>
        <begin position="45"/>
        <end position="67"/>
    </location>
</feature>
<evidence type="ECO:0000259" key="6">
    <source>
        <dbReference type="PROSITE" id="PS50262"/>
    </source>
</evidence>
<evidence type="ECO:0000256" key="3">
    <source>
        <dbReference type="ARBA" id="ARBA00022989"/>
    </source>
</evidence>
<dbReference type="SUPFAM" id="SSF81321">
    <property type="entry name" value="Family A G protein-coupled receptor-like"/>
    <property type="match status" value="1"/>
</dbReference>
<dbReference type="Pfam" id="PF10324">
    <property type="entry name" value="7TM_GPCR_Srw"/>
    <property type="match status" value="1"/>
</dbReference>
<evidence type="ECO:0000313" key="7">
    <source>
        <dbReference type="Proteomes" id="UP000887540"/>
    </source>
</evidence>